<feature type="domain" description="F-box" evidence="1">
    <location>
        <begin position="11"/>
        <end position="59"/>
    </location>
</feature>
<sequence length="491" mass="57432">MGIHMMEVDAGCSLSNLPDEVLQHIFSFLNIRNIARLRVLSRRFHTLCTTSPSLFFCERPLNPRLCNCSCPHVFNFMNTLPQHRPHAFKINLLCFSSYCKIDEHRSLHDEWINKLFQTFQVDELYLYYHLPSIFKSLSRFQSLKVLKHKMRGLIWVKLPVMKLASLETLYMQHVETEDSVGEWVSQSFPSLKSLFLSYIKVAMNSTEELELTIRSSCLEVLSMDQCCAFKVVRITTENLRALSYGICFPGHCHHHYDMAKKDDEIFVEISAPNLQSLFWKGAPTRLCYDERTFKNLHVATITHLRFQNLNLLIQLFEAVHWARLLHIDTDMLKDIYGKPSISFGNVRHFEICVYQCFYYYNPCPKEEDYDNVGDVLFTFLKRLSNLETLTFVSDPFHDSKVEAKEYIFKGAVKMCEKRTKWKEIRGVKKLKFKLRSIYHSMILLIGMLKTHCVELEEMTLIYPSCYHELIAFYLNCLESASSALSINCVSV</sequence>
<dbReference type="Gene3D" id="3.80.10.10">
    <property type="entry name" value="Ribonuclease Inhibitor"/>
    <property type="match status" value="1"/>
</dbReference>
<dbReference type="PANTHER" id="PTHR34223:SF83">
    <property type="entry name" value="F-BOX DOMAIN-CONTAINING PROTEIN"/>
    <property type="match status" value="1"/>
</dbReference>
<proteinExistence type="predicted"/>
<gene>
    <name evidence="2" type="ORF">QN277_001320</name>
</gene>
<organism evidence="2 3">
    <name type="scientific">Acacia crassicarpa</name>
    <name type="common">northern wattle</name>
    <dbReference type="NCBI Taxonomy" id="499986"/>
    <lineage>
        <taxon>Eukaryota</taxon>
        <taxon>Viridiplantae</taxon>
        <taxon>Streptophyta</taxon>
        <taxon>Embryophyta</taxon>
        <taxon>Tracheophyta</taxon>
        <taxon>Spermatophyta</taxon>
        <taxon>Magnoliopsida</taxon>
        <taxon>eudicotyledons</taxon>
        <taxon>Gunneridae</taxon>
        <taxon>Pentapetalae</taxon>
        <taxon>rosids</taxon>
        <taxon>fabids</taxon>
        <taxon>Fabales</taxon>
        <taxon>Fabaceae</taxon>
        <taxon>Caesalpinioideae</taxon>
        <taxon>mimosoid clade</taxon>
        <taxon>Acacieae</taxon>
        <taxon>Acacia</taxon>
    </lineage>
</organism>
<dbReference type="Proteomes" id="UP001293593">
    <property type="component" value="Unassembled WGS sequence"/>
</dbReference>
<dbReference type="InterPro" id="IPR001810">
    <property type="entry name" value="F-box_dom"/>
</dbReference>
<evidence type="ECO:0000313" key="3">
    <source>
        <dbReference type="Proteomes" id="UP001293593"/>
    </source>
</evidence>
<accession>A0AAE1TI74</accession>
<dbReference type="AlphaFoldDB" id="A0AAE1TI74"/>
<evidence type="ECO:0000313" key="2">
    <source>
        <dbReference type="EMBL" id="KAK4284495.1"/>
    </source>
</evidence>
<evidence type="ECO:0000259" key="1">
    <source>
        <dbReference type="PROSITE" id="PS50181"/>
    </source>
</evidence>
<dbReference type="Pfam" id="PF00646">
    <property type="entry name" value="F-box"/>
    <property type="match status" value="1"/>
</dbReference>
<dbReference type="SMART" id="SM00256">
    <property type="entry name" value="FBOX"/>
    <property type="match status" value="1"/>
</dbReference>
<dbReference type="PANTHER" id="PTHR34223">
    <property type="entry name" value="OS11G0201299 PROTEIN"/>
    <property type="match status" value="1"/>
</dbReference>
<dbReference type="InterPro" id="IPR032675">
    <property type="entry name" value="LRR_dom_sf"/>
</dbReference>
<reference evidence="2" key="1">
    <citation type="submission" date="2023-10" db="EMBL/GenBank/DDBJ databases">
        <title>Chromosome-level genome of the transformable northern wattle, Acacia crassicarpa.</title>
        <authorList>
            <person name="Massaro I."/>
            <person name="Sinha N.R."/>
            <person name="Poethig S."/>
            <person name="Leichty A.R."/>
        </authorList>
    </citation>
    <scope>NUCLEOTIDE SEQUENCE</scope>
    <source>
        <strain evidence="2">Acra3RX</strain>
        <tissue evidence="2">Leaf</tissue>
    </source>
</reference>
<keyword evidence="3" id="KW-1185">Reference proteome</keyword>
<dbReference type="InterPro" id="IPR036047">
    <property type="entry name" value="F-box-like_dom_sf"/>
</dbReference>
<dbReference type="InterPro" id="IPR053197">
    <property type="entry name" value="F-box_SCFL_complex_component"/>
</dbReference>
<dbReference type="PROSITE" id="PS50181">
    <property type="entry name" value="FBOX"/>
    <property type="match status" value="1"/>
</dbReference>
<name>A0AAE1TI74_9FABA</name>
<dbReference type="Gene3D" id="1.20.1280.50">
    <property type="match status" value="1"/>
</dbReference>
<dbReference type="EMBL" id="JAWXYG010000001">
    <property type="protein sequence ID" value="KAK4284495.1"/>
    <property type="molecule type" value="Genomic_DNA"/>
</dbReference>
<comment type="caution">
    <text evidence="2">The sequence shown here is derived from an EMBL/GenBank/DDBJ whole genome shotgun (WGS) entry which is preliminary data.</text>
</comment>
<dbReference type="SUPFAM" id="SSF81383">
    <property type="entry name" value="F-box domain"/>
    <property type="match status" value="1"/>
</dbReference>
<protein>
    <recommendedName>
        <fullName evidence="1">F-box domain-containing protein</fullName>
    </recommendedName>
</protein>